<gene>
    <name evidence="11" type="primary">pheT</name>
    <name evidence="14" type="ORF">ACFPJ5_15670</name>
</gene>
<dbReference type="SMART" id="SM00873">
    <property type="entry name" value="B3_4"/>
    <property type="match status" value="1"/>
</dbReference>
<dbReference type="EC" id="6.1.1.20" evidence="11"/>
<dbReference type="InterPro" id="IPR041616">
    <property type="entry name" value="PheRS_beta_core"/>
</dbReference>
<dbReference type="PANTHER" id="PTHR10947:SF0">
    <property type="entry name" value="PHENYLALANINE--TRNA LIGASE BETA SUBUNIT"/>
    <property type="match status" value="1"/>
</dbReference>
<dbReference type="Pfam" id="PF17759">
    <property type="entry name" value="tRNA_synthFbeta"/>
    <property type="match status" value="1"/>
</dbReference>
<dbReference type="EMBL" id="JBHSKX010000002">
    <property type="protein sequence ID" value="MFC5368368.1"/>
    <property type="molecule type" value="Genomic_DNA"/>
</dbReference>
<dbReference type="GO" id="GO:0005737">
    <property type="term" value="C:cytoplasm"/>
    <property type="evidence" value="ECO:0007669"/>
    <property type="project" value="UniProtKB-SubCell"/>
</dbReference>
<keyword evidence="10 11" id="KW-0030">Aminoacyl-tRNA synthetase</keyword>
<dbReference type="InterPro" id="IPR005146">
    <property type="entry name" value="B3/B4_tRNA-bd"/>
</dbReference>
<dbReference type="GO" id="GO:0004826">
    <property type="term" value="F:phenylalanine-tRNA ligase activity"/>
    <property type="evidence" value="ECO:0007669"/>
    <property type="project" value="UniProtKB-UniRule"/>
</dbReference>
<keyword evidence="5 11" id="KW-0479">Metal-binding</keyword>
<dbReference type="PROSITE" id="PS51483">
    <property type="entry name" value="B5"/>
    <property type="match status" value="1"/>
</dbReference>
<dbReference type="SMART" id="SM00874">
    <property type="entry name" value="B5"/>
    <property type="match status" value="1"/>
</dbReference>
<dbReference type="InterPro" id="IPR009061">
    <property type="entry name" value="DNA-bd_dom_put_sf"/>
</dbReference>
<evidence type="ECO:0000256" key="4">
    <source>
        <dbReference type="ARBA" id="ARBA00022598"/>
    </source>
</evidence>
<evidence type="ECO:0000256" key="8">
    <source>
        <dbReference type="ARBA" id="ARBA00022842"/>
    </source>
</evidence>
<comment type="subunit">
    <text evidence="11">Tetramer of two alpha and two beta subunits.</text>
</comment>
<dbReference type="AlphaFoldDB" id="A0ABD5REH2"/>
<feature type="binding site" evidence="11">
    <location>
        <position position="371"/>
    </location>
    <ligand>
        <name>Mg(2+)</name>
        <dbReference type="ChEBI" id="CHEBI:18420"/>
        <note>shared with alpha subunit</note>
    </ligand>
</feature>
<keyword evidence="4 11" id="KW-0436">Ligase</keyword>
<dbReference type="InterPro" id="IPR020825">
    <property type="entry name" value="Phe-tRNA_synthase-like_B3/B4"/>
</dbReference>
<feature type="domain" description="B5" evidence="13">
    <location>
        <begin position="283"/>
        <end position="384"/>
    </location>
</feature>
<evidence type="ECO:0000256" key="12">
    <source>
        <dbReference type="SAM" id="MobiDB-lite"/>
    </source>
</evidence>
<feature type="compositionally biased region" description="Basic and acidic residues" evidence="12">
    <location>
        <begin position="9"/>
        <end position="20"/>
    </location>
</feature>
<comment type="catalytic activity">
    <reaction evidence="11">
        <text>tRNA(Phe) + L-phenylalanine + ATP = L-phenylalanyl-tRNA(Phe) + AMP + diphosphate + H(+)</text>
        <dbReference type="Rhea" id="RHEA:19413"/>
        <dbReference type="Rhea" id="RHEA-COMP:9668"/>
        <dbReference type="Rhea" id="RHEA-COMP:9699"/>
        <dbReference type="ChEBI" id="CHEBI:15378"/>
        <dbReference type="ChEBI" id="CHEBI:30616"/>
        <dbReference type="ChEBI" id="CHEBI:33019"/>
        <dbReference type="ChEBI" id="CHEBI:58095"/>
        <dbReference type="ChEBI" id="CHEBI:78442"/>
        <dbReference type="ChEBI" id="CHEBI:78531"/>
        <dbReference type="ChEBI" id="CHEBI:456215"/>
        <dbReference type="EC" id="6.1.1.20"/>
    </reaction>
</comment>
<dbReference type="PANTHER" id="PTHR10947">
    <property type="entry name" value="PHENYLALANYL-TRNA SYNTHETASE BETA CHAIN AND LEUCINE-RICH REPEAT-CONTAINING PROTEIN 47"/>
    <property type="match status" value="1"/>
</dbReference>
<dbReference type="GO" id="GO:0006432">
    <property type="term" value="P:phenylalanyl-tRNA aminoacylation"/>
    <property type="evidence" value="ECO:0007669"/>
    <property type="project" value="UniProtKB-UniRule"/>
</dbReference>
<evidence type="ECO:0000256" key="9">
    <source>
        <dbReference type="ARBA" id="ARBA00022917"/>
    </source>
</evidence>
<keyword evidence="6 11" id="KW-0547">Nucleotide-binding</keyword>
<evidence type="ECO:0000313" key="14">
    <source>
        <dbReference type="EMBL" id="MFC5368368.1"/>
    </source>
</evidence>
<dbReference type="InterPro" id="IPR022918">
    <property type="entry name" value="Phe_tRNA_ligase_beta2_arc"/>
</dbReference>
<dbReference type="Proteomes" id="UP001596201">
    <property type="component" value="Unassembled WGS sequence"/>
</dbReference>
<dbReference type="InterPro" id="IPR005147">
    <property type="entry name" value="tRNA_synthase_B5-dom"/>
</dbReference>
<keyword evidence="3 11" id="KW-0963">Cytoplasm</keyword>
<evidence type="ECO:0000256" key="3">
    <source>
        <dbReference type="ARBA" id="ARBA00022490"/>
    </source>
</evidence>
<dbReference type="GO" id="GO:0005524">
    <property type="term" value="F:ATP binding"/>
    <property type="evidence" value="ECO:0007669"/>
    <property type="project" value="UniProtKB-UniRule"/>
</dbReference>
<accession>A0ABD5REH2</accession>
<keyword evidence="9 11" id="KW-0648">Protein biosynthesis</keyword>
<feature type="region of interest" description="Disordered" evidence="12">
    <location>
        <begin position="1"/>
        <end position="20"/>
    </location>
</feature>
<evidence type="ECO:0000256" key="6">
    <source>
        <dbReference type="ARBA" id="ARBA00022741"/>
    </source>
</evidence>
<comment type="caution">
    <text evidence="14">The sequence shown here is derived from an EMBL/GenBank/DDBJ whole genome shotgun (WGS) entry which is preliminary data.</text>
</comment>
<dbReference type="RefSeq" id="WP_227230646.1">
    <property type="nucleotide sequence ID" value="NZ_JAJCVJ010000002.1"/>
</dbReference>
<feature type="binding site" evidence="11">
    <location>
        <position position="368"/>
    </location>
    <ligand>
        <name>Mg(2+)</name>
        <dbReference type="ChEBI" id="CHEBI:18420"/>
        <note>shared with alpha subunit</note>
    </ligand>
</feature>
<comment type="cofactor">
    <cofactor evidence="1 11">
        <name>Mg(2+)</name>
        <dbReference type="ChEBI" id="CHEBI:18420"/>
    </cofactor>
</comment>
<comment type="similarity">
    <text evidence="2 11">Belongs to the phenylalanyl-tRNA synthetase beta subunit family. Type 2 subfamily.</text>
</comment>
<feature type="binding site" evidence="11">
    <location>
        <position position="372"/>
    </location>
    <ligand>
        <name>Mg(2+)</name>
        <dbReference type="ChEBI" id="CHEBI:18420"/>
        <note>shared with alpha subunit</note>
    </ligand>
</feature>
<dbReference type="Gene3D" id="3.50.40.10">
    <property type="entry name" value="Phenylalanyl-trna Synthetase, Chain B, domain 3"/>
    <property type="match status" value="1"/>
</dbReference>
<evidence type="ECO:0000256" key="10">
    <source>
        <dbReference type="ARBA" id="ARBA00023146"/>
    </source>
</evidence>
<feature type="region of interest" description="Disordered" evidence="12">
    <location>
        <begin position="320"/>
        <end position="348"/>
    </location>
</feature>
<evidence type="ECO:0000256" key="11">
    <source>
        <dbReference type="HAMAP-Rule" id="MF_00284"/>
    </source>
</evidence>
<dbReference type="InterPro" id="IPR045864">
    <property type="entry name" value="aa-tRNA-synth_II/BPL/LPL"/>
</dbReference>
<protein>
    <recommendedName>
        <fullName evidence="11">Phenylalanine--tRNA ligase beta subunit</fullName>
        <ecNumber evidence="11">6.1.1.20</ecNumber>
    </recommendedName>
    <alternativeName>
        <fullName evidence="11">Phenylalanyl-tRNA synthetase beta subunit</fullName>
        <shortName evidence="11">PheRS</shortName>
    </alternativeName>
</protein>
<keyword evidence="7 11" id="KW-0067">ATP-binding</keyword>
<proteinExistence type="inferred from homology"/>
<organism evidence="14 15">
    <name type="scientific">Salinirubrum litoreum</name>
    <dbReference type="NCBI Taxonomy" id="1126234"/>
    <lineage>
        <taxon>Archaea</taxon>
        <taxon>Methanobacteriati</taxon>
        <taxon>Methanobacteriota</taxon>
        <taxon>Stenosarchaea group</taxon>
        <taxon>Halobacteria</taxon>
        <taxon>Halobacteriales</taxon>
        <taxon>Haloferacaceae</taxon>
        <taxon>Salinirubrum</taxon>
    </lineage>
</organism>
<comment type="subcellular location">
    <subcellularLocation>
        <location evidence="11">Cytoplasm</location>
    </subcellularLocation>
</comment>
<dbReference type="GO" id="GO:0046872">
    <property type="term" value="F:metal ion binding"/>
    <property type="evidence" value="ECO:0007669"/>
    <property type="project" value="UniProtKB-KW"/>
</dbReference>
<keyword evidence="8 11" id="KW-0460">Magnesium</keyword>
<dbReference type="SUPFAM" id="SSF46955">
    <property type="entry name" value="Putative DNA-binding domain"/>
    <property type="match status" value="2"/>
</dbReference>
<keyword evidence="15" id="KW-1185">Reference proteome</keyword>
<evidence type="ECO:0000256" key="5">
    <source>
        <dbReference type="ARBA" id="ARBA00022723"/>
    </source>
</evidence>
<evidence type="ECO:0000256" key="7">
    <source>
        <dbReference type="ARBA" id="ARBA00022840"/>
    </source>
</evidence>
<evidence type="ECO:0000259" key="13">
    <source>
        <dbReference type="PROSITE" id="PS51483"/>
    </source>
</evidence>
<dbReference type="SUPFAM" id="SSF55681">
    <property type="entry name" value="Class II aaRS and biotin synthetases"/>
    <property type="match status" value="1"/>
</dbReference>
<name>A0ABD5REH2_9EURY</name>
<evidence type="ECO:0000256" key="1">
    <source>
        <dbReference type="ARBA" id="ARBA00001946"/>
    </source>
</evidence>
<dbReference type="FunFam" id="3.50.40.10:FF:000003">
    <property type="entry name" value="Phenylalanine--tRNA ligase beta subunit"/>
    <property type="match status" value="1"/>
</dbReference>
<dbReference type="InterPro" id="IPR045060">
    <property type="entry name" value="Phe-tRNA-ligase_IIc_bsu"/>
</dbReference>
<evidence type="ECO:0000256" key="2">
    <source>
        <dbReference type="ARBA" id="ARBA00007438"/>
    </source>
</evidence>
<evidence type="ECO:0000313" key="15">
    <source>
        <dbReference type="Proteomes" id="UP001596201"/>
    </source>
</evidence>
<dbReference type="Gene3D" id="3.30.930.10">
    <property type="entry name" value="Bira Bifunctional Protein, Domain 2"/>
    <property type="match status" value="1"/>
</dbReference>
<reference evidence="14 15" key="1">
    <citation type="journal article" date="2019" name="Int. J. Syst. Evol. Microbiol.">
        <title>The Global Catalogue of Microorganisms (GCM) 10K type strain sequencing project: providing services to taxonomists for standard genome sequencing and annotation.</title>
        <authorList>
            <consortium name="The Broad Institute Genomics Platform"/>
            <consortium name="The Broad Institute Genome Sequencing Center for Infectious Disease"/>
            <person name="Wu L."/>
            <person name="Ma J."/>
        </authorList>
    </citation>
    <scope>NUCLEOTIDE SEQUENCE [LARGE SCALE GENOMIC DNA]</scope>
    <source>
        <strain evidence="14 15">CGMCC 1.12237</strain>
    </source>
</reference>
<feature type="binding site" evidence="11">
    <location>
        <position position="362"/>
    </location>
    <ligand>
        <name>Mg(2+)</name>
        <dbReference type="ChEBI" id="CHEBI:18420"/>
        <note>shared with alpha subunit</note>
    </ligand>
</feature>
<sequence length="593" mass="65747">MPVVDVDPDELRRLTGHEEKSDDELKDDLFALGLEYEGDTEEGLMQLEFGPDRLDRLSVEGVARSLRYQYGDDRGVYVPNANDPDWTIEVDESVPEERPYVTGAVIRGVDLDEAGLDSLIQLQEKLHATMGRKRAKGAIGIHDLTMLKGAVLQEGASNSITYRGVDPDGDTFVPLDSDREMTPAEVLTDHPTGETYADIVESYDRYPAIYDELGLFSFPPVINGRRTEVSTDSRELFVELTGTDQWTIDRMCAIICYALDARGATVERVEVEYPDRTLDRPDFEVRTKAVAHERIESMLGVELDIRETVDLFERSGLDARLAPTDEEQDTTRETDAATRPAPEEIDANEAVYEVSIPPYRTDVLHPLDLIDDVGRAYGFNTLVPSYPEIGTIGGRHERSRLEDAVRRSLVGLGFEDLLNFHMIADTENYDRMGVEPGTDILGGGDPVAITEPYSDEYTQLRTWALPSLTMVLENNTHRAYPQDLAEIGLAAERDESENTGVAEARHVAGVLARTDATYEDAKGRLAALCRDFGVDLETPATDHPSFLDGRCAEVVIDGESVGVLGELHPAVLVEHDLELPVAAFEFRLDALAD</sequence>
<dbReference type="HAMAP" id="MF_00284">
    <property type="entry name" value="Phe_tRNA_synth_beta2"/>
    <property type="match status" value="1"/>
</dbReference>
<dbReference type="Gene3D" id="3.30.56.10">
    <property type="match status" value="2"/>
</dbReference>
<dbReference type="Pfam" id="PF03484">
    <property type="entry name" value="B5"/>
    <property type="match status" value="1"/>
</dbReference>
<dbReference type="CDD" id="cd00769">
    <property type="entry name" value="PheRS_beta_core"/>
    <property type="match status" value="1"/>
</dbReference>